<feature type="transmembrane region" description="Helical" evidence="6">
    <location>
        <begin position="343"/>
        <end position="367"/>
    </location>
</feature>
<gene>
    <name evidence="8" type="primary">GPR37</name>
    <name evidence="8" type="ORF">BLAG_LOCUS19253</name>
</gene>
<evidence type="ECO:0000256" key="3">
    <source>
        <dbReference type="ARBA" id="ARBA00022989"/>
    </source>
</evidence>
<protein>
    <submittedName>
        <fullName evidence="8">GPR37 protein</fullName>
    </submittedName>
</protein>
<dbReference type="SUPFAM" id="SSF81321">
    <property type="entry name" value="Family A G protein-coupled receptor-like"/>
    <property type="match status" value="1"/>
</dbReference>
<evidence type="ECO:0000256" key="4">
    <source>
        <dbReference type="ARBA" id="ARBA00023136"/>
    </source>
</evidence>
<organism evidence="8 9">
    <name type="scientific">Branchiostoma lanceolatum</name>
    <name type="common">Common lancelet</name>
    <name type="synonym">Amphioxus lanceolatum</name>
    <dbReference type="NCBI Taxonomy" id="7740"/>
    <lineage>
        <taxon>Eukaryota</taxon>
        <taxon>Metazoa</taxon>
        <taxon>Chordata</taxon>
        <taxon>Cephalochordata</taxon>
        <taxon>Leptocardii</taxon>
        <taxon>Amphioxiformes</taxon>
        <taxon>Branchiostomatidae</taxon>
        <taxon>Branchiostoma</taxon>
    </lineage>
</organism>
<keyword evidence="9" id="KW-1185">Reference proteome</keyword>
<keyword evidence="2 6" id="KW-0812">Transmembrane</keyword>
<feature type="transmembrane region" description="Helical" evidence="6">
    <location>
        <begin position="579"/>
        <end position="597"/>
    </location>
</feature>
<accession>A0A8J9ZZY1</accession>
<dbReference type="PRINTS" id="PR00237">
    <property type="entry name" value="GPCRRHODOPSN"/>
</dbReference>
<dbReference type="PANTHER" id="PTHR46099">
    <property type="entry name" value="G_PROTEIN_RECEP_F1_2 DOMAIN-CONTAINING PROTEIN"/>
    <property type="match status" value="1"/>
</dbReference>
<evidence type="ECO:0000313" key="9">
    <source>
        <dbReference type="Proteomes" id="UP000838412"/>
    </source>
</evidence>
<dbReference type="AlphaFoldDB" id="A0A8J9ZZY1"/>
<dbReference type="Gene3D" id="1.20.1070.10">
    <property type="entry name" value="Rhodopsin 7-helix transmembrane proteins"/>
    <property type="match status" value="1"/>
</dbReference>
<dbReference type="Proteomes" id="UP000838412">
    <property type="component" value="Chromosome 5"/>
</dbReference>
<feature type="transmembrane region" description="Helical" evidence="6">
    <location>
        <begin position="617"/>
        <end position="642"/>
    </location>
</feature>
<comment type="subcellular location">
    <subcellularLocation>
        <location evidence="1">Membrane</location>
    </subcellularLocation>
</comment>
<feature type="compositionally biased region" description="Polar residues" evidence="5">
    <location>
        <begin position="146"/>
        <end position="164"/>
    </location>
</feature>
<sequence>MCYTARSSVYTMVGAGKAGCRVAPVLVTLILTFGAVSRAGAAQDSAATVAGGEVGKKGGDFHPVEPAIWRNDTSNNGTSIKLYNTEGQAEGAGKAAAAETTLPPSLDPERENFSAANNLSNSRGTGKDRDDSTDASGEGSEGSAVRNATLTPTFANASGIINRTESPDEPTPSYNSASDEWPVYLNVSHTPDSAQPPNATLQQPPSVPSPVASTSTPANITATTFQQLITGKVPSSREPPAGDTIINSTDVDVITGTVQDDGVVADGIVPYSGDTGYTSPGQSPRENPSVADRNIPINNLRAVTGGPAATNGANATTAGFPSATMSWTAAPWNASVVGEPIDYVVVGVSCFTLLVGCIGNLCVLCTVCRHYSMRSVLNILIASLATSDLLQVVLYVPLNAYTAVTDVLPFPGWGVEVVCRGLPVLRALSLGVTVFSLCAFSVDRYRASVNVRLQYEQYESCCRTMEKVFVVWLGALILAVPDAFPPTVRWYQTLFRTANAVDAVCPRNVTKGIPKVMLQVSATYYDIKTWWLLGCYFCLPVLFGLVCFCLSSRRLAAAANHDKEAKDSHKLHLKQSHQTARVVLFLVLAFAFCWLPYHVSTILWRVVDKSVLVKYRTYMVILDYAGFYLSNFQSCVNPLILFTMSEAWRKALNDCCPCCYCFCCCCRCVEVLCCPRRNSKDDPDKLDTELQTVTGASR</sequence>
<dbReference type="OrthoDB" id="9939725at2759"/>
<feature type="transmembrane region" description="Helical" evidence="6">
    <location>
        <begin position="530"/>
        <end position="550"/>
    </location>
</feature>
<feature type="transmembrane region" description="Helical" evidence="6">
    <location>
        <begin position="424"/>
        <end position="443"/>
    </location>
</feature>
<dbReference type="InterPro" id="IPR000276">
    <property type="entry name" value="GPCR_Rhodpsn"/>
</dbReference>
<dbReference type="PANTHER" id="PTHR46099:SF1">
    <property type="entry name" value="ENDOTHELIN RECEPTOR TYPE B-LIKE"/>
    <property type="match status" value="1"/>
</dbReference>
<feature type="compositionally biased region" description="Polar residues" evidence="5">
    <location>
        <begin position="187"/>
        <end position="203"/>
    </location>
</feature>
<feature type="compositionally biased region" description="Low complexity" evidence="5">
    <location>
        <begin position="91"/>
        <end position="101"/>
    </location>
</feature>
<dbReference type="InterPro" id="IPR017452">
    <property type="entry name" value="GPCR_Rhodpsn_7TM"/>
</dbReference>
<feature type="compositionally biased region" description="Polar residues" evidence="5">
    <location>
        <begin position="114"/>
        <end position="124"/>
    </location>
</feature>
<keyword evidence="4 6" id="KW-0472">Membrane</keyword>
<evidence type="ECO:0000256" key="1">
    <source>
        <dbReference type="ARBA" id="ARBA00004370"/>
    </source>
</evidence>
<evidence type="ECO:0000256" key="5">
    <source>
        <dbReference type="SAM" id="MobiDB-lite"/>
    </source>
</evidence>
<dbReference type="GO" id="GO:0004930">
    <property type="term" value="F:G protein-coupled receptor activity"/>
    <property type="evidence" value="ECO:0007669"/>
    <property type="project" value="InterPro"/>
</dbReference>
<evidence type="ECO:0000313" key="8">
    <source>
        <dbReference type="EMBL" id="CAH1265196.1"/>
    </source>
</evidence>
<proteinExistence type="predicted"/>
<name>A0A8J9ZZY1_BRALA</name>
<evidence type="ECO:0000256" key="6">
    <source>
        <dbReference type="SAM" id="Phobius"/>
    </source>
</evidence>
<dbReference type="PROSITE" id="PS50262">
    <property type="entry name" value="G_PROTEIN_RECEP_F1_2"/>
    <property type="match status" value="1"/>
</dbReference>
<reference evidence="8" key="1">
    <citation type="submission" date="2022-01" db="EMBL/GenBank/DDBJ databases">
        <authorList>
            <person name="Braso-Vives M."/>
        </authorList>
    </citation>
    <scope>NUCLEOTIDE SEQUENCE</scope>
</reference>
<feature type="transmembrane region" description="Helical" evidence="6">
    <location>
        <begin position="464"/>
        <end position="484"/>
    </location>
</feature>
<evidence type="ECO:0000256" key="2">
    <source>
        <dbReference type="ARBA" id="ARBA00022692"/>
    </source>
</evidence>
<dbReference type="Pfam" id="PF00001">
    <property type="entry name" value="7tm_1"/>
    <property type="match status" value="1"/>
</dbReference>
<keyword evidence="3 6" id="KW-1133">Transmembrane helix</keyword>
<feature type="transmembrane region" description="Helical" evidence="6">
    <location>
        <begin position="379"/>
        <end position="404"/>
    </location>
</feature>
<evidence type="ECO:0000259" key="7">
    <source>
        <dbReference type="PROSITE" id="PS50262"/>
    </source>
</evidence>
<dbReference type="GO" id="GO:0016020">
    <property type="term" value="C:membrane"/>
    <property type="evidence" value="ECO:0007669"/>
    <property type="project" value="UniProtKB-SubCell"/>
</dbReference>
<dbReference type="CDD" id="cd14977">
    <property type="entry name" value="7tmA_ET_R-like"/>
    <property type="match status" value="1"/>
</dbReference>
<dbReference type="InterPro" id="IPR051193">
    <property type="entry name" value="GPCR_endothelin_rcpt"/>
</dbReference>
<dbReference type="EMBL" id="OV696690">
    <property type="protein sequence ID" value="CAH1265196.1"/>
    <property type="molecule type" value="Genomic_DNA"/>
</dbReference>
<feature type="domain" description="G-protein coupled receptors family 1 profile" evidence="7">
    <location>
        <begin position="359"/>
        <end position="641"/>
    </location>
</feature>
<feature type="region of interest" description="Disordered" evidence="5">
    <location>
        <begin position="91"/>
        <end position="216"/>
    </location>
</feature>